<reference evidence="3" key="1">
    <citation type="submission" date="2022-10" db="EMBL/GenBank/DDBJ databases">
        <title>The complete genomes of actinobacterial strains from the NBC collection.</title>
        <authorList>
            <person name="Joergensen T.S."/>
            <person name="Alvarez Arevalo M."/>
            <person name="Sterndorff E.B."/>
            <person name="Faurdal D."/>
            <person name="Vuksanovic O."/>
            <person name="Mourched A.-S."/>
            <person name="Charusanti P."/>
            <person name="Shaw S."/>
            <person name="Blin K."/>
            <person name="Weber T."/>
        </authorList>
    </citation>
    <scope>NUCLEOTIDE SEQUENCE</scope>
    <source>
        <strain evidence="3">NBC_00093</strain>
    </source>
</reference>
<dbReference type="Pfam" id="PF13560">
    <property type="entry name" value="HTH_31"/>
    <property type="match status" value="1"/>
</dbReference>
<protein>
    <submittedName>
        <fullName evidence="3">Pyridoxamine 5'-phosphate oxidase family protein</fullName>
    </submittedName>
</protein>
<feature type="region of interest" description="Disordered" evidence="1">
    <location>
        <begin position="1"/>
        <end position="26"/>
    </location>
</feature>
<dbReference type="CDD" id="cd00093">
    <property type="entry name" value="HTH_XRE"/>
    <property type="match status" value="1"/>
</dbReference>
<dbReference type="GO" id="GO:0003677">
    <property type="term" value="F:DNA binding"/>
    <property type="evidence" value="ECO:0007669"/>
    <property type="project" value="InterPro"/>
</dbReference>
<dbReference type="SMART" id="SM00530">
    <property type="entry name" value="HTH_XRE"/>
    <property type="match status" value="1"/>
</dbReference>
<dbReference type="AlphaFoldDB" id="A0AAU2AG93"/>
<accession>A0AAU2AG93</accession>
<feature type="compositionally biased region" description="Basic and acidic residues" evidence="1">
    <location>
        <begin position="16"/>
        <end position="26"/>
    </location>
</feature>
<sequence>MTTMTERTPADAGTTADERPLGDLGRRISARRARMGLSRQETADRTGMALSYLSYLEEHPGAAPNRGTLENLAAALETTAAELTGGTADLPPGREQAARAPEFTKIDADECRALLGTHGVGRIAVTTTEGPVVVPVNYGVFDGRIAFRTAAGSTPSLADGHRVAFEVDRIDDAFSSGWSVLVCGPARTVTDPDETHRLDAETFSAPWAGGPRDLWVRIEARTVTGRRITTS</sequence>
<dbReference type="EMBL" id="CP108222">
    <property type="protein sequence ID" value="WTT22467.1"/>
    <property type="molecule type" value="Genomic_DNA"/>
</dbReference>
<dbReference type="SUPFAM" id="SSF47413">
    <property type="entry name" value="lambda repressor-like DNA-binding domains"/>
    <property type="match status" value="1"/>
</dbReference>
<dbReference type="Pfam" id="PF12900">
    <property type="entry name" value="Pyridox_ox_2"/>
    <property type="match status" value="1"/>
</dbReference>
<gene>
    <name evidence="3" type="ORF">OHA22_46460</name>
</gene>
<evidence type="ECO:0000259" key="2">
    <source>
        <dbReference type="PROSITE" id="PS50943"/>
    </source>
</evidence>
<dbReference type="InterPro" id="IPR012349">
    <property type="entry name" value="Split_barrel_FMN-bd"/>
</dbReference>
<organism evidence="3">
    <name type="scientific">Streptomyces sp. NBC_00093</name>
    <dbReference type="NCBI Taxonomy" id="2975649"/>
    <lineage>
        <taxon>Bacteria</taxon>
        <taxon>Bacillati</taxon>
        <taxon>Actinomycetota</taxon>
        <taxon>Actinomycetes</taxon>
        <taxon>Kitasatosporales</taxon>
        <taxon>Streptomycetaceae</taxon>
        <taxon>Streptomyces</taxon>
    </lineage>
</organism>
<dbReference type="InterPro" id="IPR010982">
    <property type="entry name" value="Lambda_DNA-bd_dom_sf"/>
</dbReference>
<evidence type="ECO:0000256" key="1">
    <source>
        <dbReference type="SAM" id="MobiDB-lite"/>
    </source>
</evidence>
<dbReference type="Gene3D" id="2.30.110.10">
    <property type="entry name" value="Electron Transport, Fmn-binding Protein, Chain A"/>
    <property type="match status" value="1"/>
</dbReference>
<dbReference type="Gene3D" id="1.10.260.40">
    <property type="entry name" value="lambda repressor-like DNA-binding domains"/>
    <property type="match status" value="1"/>
</dbReference>
<dbReference type="InterPro" id="IPR001387">
    <property type="entry name" value="Cro/C1-type_HTH"/>
</dbReference>
<dbReference type="PROSITE" id="PS50943">
    <property type="entry name" value="HTH_CROC1"/>
    <property type="match status" value="1"/>
</dbReference>
<feature type="domain" description="HTH cro/C1-type" evidence="2">
    <location>
        <begin position="28"/>
        <end position="83"/>
    </location>
</feature>
<dbReference type="SUPFAM" id="SSF50475">
    <property type="entry name" value="FMN-binding split barrel"/>
    <property type="match status" value="1"/>
</dbReference>
<evidence type="ECO:0000313" key="3">
    <source>
        <dbReference type="EMBL" id="WTT22467.1"/>
    </source>
</evidence>
<name>A0AAU2AG93_9ACTN</name>
<proteinExistence type="predicted"/>
<dbReference type="InterPro" id="IPR024747">
    <property type="entry name" value="Pyridox_Oxase-rel"/>
</dbReference>